<dbReference type="EMBL" id="JAAGAX010000015">
    <property type="protein sequence ID" value="KAF2291576.1"/>
    <property type="molecule type" value="Genomic_DNA"/>
</dbReference>
<organism evidence="2 3">
    <name type="scientific">Hevea brasiliensis</name>
    <name type="common">Para rubber tree</name>
    <name type="synonym">Siphonia brasiliensis</name>
    <dbReference type="NCBI Taxonomy" id="3981"/>
    <lineage>
        <taxon>Eukaryota</taxon>
        <taxon>Viridiplantae</taxon>
        <taxon>Streptophyta</taxon>
        <taxon>Embryophyta</taxon>
        <taxon>Tracheophyta</taxon>
        <taxon>Spermatophyta</taxon>
        <taxon>Magnoliopsida</taxon>
        <taxon>eudicotyledons</taxon>
        <taxon>Gunneridae</taxon>
        <taxon>Pentapetalae</taxon>
        <taxon>rosids</taxon>
        <taxon>fabids</taxon>
        <taxon>Malpighiales</taxon>
        <taxon>Euphorbiaceae</taxon>
        <taxon>Crotonoideae</taxon>
        <taxon>Micrandreae</taxon>
        <taxon>Hevea</taxon>
    </lineage>
</organism>
<evidence type="ECO:0000313" key="3">
    <source>
        <dbReference type="Proteomes" id="UP000467840"/>
    </source>
</evidence>
<sequence>MVPTTIKSNPRKHTTQVLERRKCIVADSTNLNAAHQDRYRMVGVAEYMADGSEYRCWDELIPDALGLIFRNLSLQEILTVVPRVCKSWGRAVSGPYCWQEIDIEEWSKRRQPHHLDRMLRMLITRSCGSLRKLCVTGISNDTIFSFLLEHAGSLQTLRMPRSEISDSIVEQIAGRLSTITFLDVSYCNKIGARALEAIGKHCKLLLVLCRNMELSSSADQLPLDDEAHAIAATMPKLKHLEIAYHLLISTESVLKILSSCPELEFMNLTGCWDVKLDGNFLKEKFPKVRVLGPHLLEYYDMNDWGDYCSEYSDDYFAWDIFSVDMGDYDDDDSFDEMWDDEQRLEELELRFYEGIEDAGLYGWPPSP</sequence>
<dbReference type="InterPro" id="IPR032675">
    <property type="entry name" value="LRR_dom_sf"/>
</dbReference>
<feature type="domain" description="F-box" evidence="1">
    <location>
        <begin position="57"/>
        <end position="99"/>
    </location>
</feature>
<comment type="caution">
    <text evidence="2">The sequence shown here is derived from an EMBL/GenBank/DDBJ whole genome shotgun (WGS) entry which is preliminary data.</text>
</comment>
<proteinExistence type="predicted"/>
<name>A0A6A6KU59_HEVBR</name>
<accession>A0A6A6KU59</accession>
<evidence type="ECO:0000259" key="1">
    <source>
        <dbReference type="Pfam" id="PF00646"/>
    </source>
</evidence>
<dbReference type="SUPFAM" id="SSF52047">
    <property type="entry name" value="RNI-like"/>
    <property type="match status" value="1"/>
</dbReference>
<dbReference type="PANTHER" id="PTHR38926:SF80">
    <property type="entry name" value="F-BOX DOMAIN, LEUCINE-RICH REPEAT DOMAIN SUPERFAMILY"/>
    <property type="match status" value="1"/>
</dbReference>
<dbReference type="Proteomes" id="UP000467840">
    <property type="component" value="Chromosome 2"/>
</dbReference>
<gene>
    <name evidence="2" type="ORF">GH714_025807</name>
</gene>
<keyword evidence="3" id="KW-1185">Reference proteome</keyword>
<dbReference type="Gene3D" id="1.20.1280.50">
    <property type="match status" value="1"/>
</dbReference>
<dbReference type="Gene3D" id="3.80.10.10">
    <property type="entry name" value="Ribonuclease Inhibitor"/>
    <property type="match status" value="1"/>
</dbReference>
<reference evidence="2 3" key="1">
    <citation type="journal article" date="2020" name="Mol. Plant">
        <title>The Chromosome-Based Rubber Tree Genome Provides New Insights into Spurge Genome Evolution and Rubber Biosynthesis.</title>
        <authorList>
            <person name="Liu J."/>
            <person name="Shi C."/>
            <person name="Shi C.C."/>
            <person name="Li W."/>
            <person name="Zhang Q.J."/>
            <person name="Zhang Y."/>
            <person name="Li K."/>
            <person name="Lu H.F."/>
            <person name="Shi C."/>
            <person name="Zhu S.T."/>
            <person name="Xiao Z.Y."/>
            <person name="Nan H."/>
            <person name="Yue Y."/>
            <person name="Zhu X.G."/>
            <person name="Wu Y."/>
            <person name="Hong X.N."/>
            <person name="Fan G.Y."/>
            <person name="Tong Y."/>
            <person name="Zhang D."/>
            <person name="Mao C.L."/>
            <person name="Liu Y.L."/>
            <person name="Hao S.J."/>
            <person name="Liu W.Q."/>
            <person name="Lv M.Q."/>
            <person name="Zhang H.B."/>
            <person name="Liu Y."/>
            <person name="Hu-Tang G.R."/>
            <person name="Wang J.P."/>
            <person name="Wang J.H."/>
            <person name="Sun Y.H."/>
            <person name="Ni S.B."/>
            <person name="Chen W.B."/>
            <person name="Zhang X.C."/>
            <person name="Jiao Y.N."/>
            <person name="Eichler E.E."/>
            <person name="Li G.H."/>
            <person name="Liu X."/>
            <person name="Gao L.Z."/>
        </authorList>
    </citation>
    <scope>NUCLEOTIDE SEQUENCE [LARGE SCALE GENOMIC DNA]</scope>
    <source>
        <strain evidence="3">cv. GT1</strain>
        <tissue evidence="2">Leaf</tissue>
    </source>
</reference>
<dbReference type="Pfam" id="PF00646">
    <property type="entry name" value="F-box"/>
    <property type="match status" value="1"/>
</dbReference>
<dbReference type="InterPro" id="IPR001810">
    <property type="entry name" value="F-box_dom"/>
</dbReference>
<protein>
    <recommendedName>
        <fullName evidence="1">F-box domain-containing protein</fullName>
    </recommendedName>
</protein>
<dbReference type="AlphaFoldDB" id="A0A6A6KU59"/>
<evidence type="ECO:0000313" key="2">
    <source>
        <dbReference type="EMBL" id="KAF2291576.1"/>
    </source>
</evidence>
<dbReference type="FunFam" id="1.20.1280.50:FF:000022">
    <property type="entry name" value="F-box protein FBW2"/>
    <property type="match status" value="1"/>
</dbReference>
<dbReference type="PANTHER" id="PTHR38926">
    <property type="entry name" value="F-BOX DOMAIN CONTAINING PROTEIN, EXPRESSED"/>
    <property type="match status" value="1"/>
</dbReference>